<evidence type="ECO:0000256" key="5">
    <source>
        <dbReference type="SAM" id="SignalP"/>
    </source>
</evidence>
<dbReference type="CDD" id="cd06564">
    <property type="entry name" value="GH20_DspB_LnbB-like"/>
    <property type="match status" value="1"/>
</dbReference>
<evidence type="ECO:0000313" key="9">
    <source>
        <dbReference type="Proteomes" id="UP000240989"/>
    </source>
</evidence>
<dbReference type="PRINTS" id="PR00738">
    <property type="entry name" value="GLHYDRLASE20"/>
</dbReference>
<gene>
    <name evidence="8" type="ORF">C0W27_09950</name>
</gene>
<keyword evidence="9" id="KW-1185">Reference proteome</keyword>
<dbReference type="RefSeq" id="WP_080896589.1">
    <property type="nucleotide sequence ID" value="NZ_JZSW01000014.1"/>
</dbReference>
<comment type="similarity">
    <text evidence="1">Belongs to the glycosyl hydrolase 20 family.</text>
</comment>
<dbReference type="PANTHER" id="PTHR43678">
    <property type="entry name" value="PUTATIVE (AFU_ORTHOLOGUE AFUA_2G00640)-RELATED"/>
    <property type="match status" value="1"/>
</dbReference>
<dbReference type="Gene3D" id="3.30.379.10">
    <property type="entry name" value="Chitobiase/beta-hexosaminidase domain 2-like"/>
    <property type="match status" value="1"/>
</dbReference>
<dbReference type="InterPro" id="IPR029018">
    <property type="entry name" value="Hex-like_dom2"/>
</dbReference>
<dbReference type="Gene3D" id="3.20.20.80">
    <property type="entry name" value="Glycosidases"/>
    <property type="match status" value="1"/>
</dbReference>
<name>A0ABX5H5S0_PHOAN</name>
<dbReference type="Pfam" id="PF00728">
    <property type="entry name" value="Glyco_hydro_20"/>
    <property type="match status" value="1"/>
</dbReference>
<dbReference type="InterPro" id="IPR052764">
    <property type="entry name" value="GH20_Enzymes"/>
</dbReference>
<evidence type="ECO:0000256" key="1">
    <source>
        <dbReference type="ARBA" id="ARBA00006285"/>
    </source>
</evidence>
<evidence type="ECO:0000256" key="3">
    <source>
        <dbReference type="ARBA" id="ARBA00023295"/>
    </source>
</evidence>
<evidence type="ECO:0000313" key="8">
    <source>
        <dbReference type="EMBL" id="PSX10945.1"/>
    </source>
</evidence>
<protein>
    <recommendedName>
        <fullName evidence="4">N-acetyl-beta-glucosaminidase</fullName>
    </recommendedName>
</protein>
<feature type="domain" description="Beta-hexosaminidase bacterial type N-terminal" evidence="7">
    <location>
        <begin position="44"/>
        <end position="171"/>
    </location>
</feature>
<dbReference type="InterPro" id="IPR025705">
    <property type="entry name" value="Beta_hexosaminidase_sua/sub"/>
</dbReference>
<dbReference type="PANTHER" id="PTHR43678:SF1">
    <property type="entry name" value="BETA-N-ACETYLHEXOSAMINIDASE"/>
    <property type="match status" value="1"/>
</dbReference>
<dbReference type="Proteomes" id="UP000240989">
    <property type="component" value="Unassembled WGS sequence"/>
</dbReference>
<organism evidence="8 9">
    <name type="scientific">Photobacterium angustum</name>
    <dbReference type="NCBI Taxonomy" id="661"/>
    <lineage>
        <taxon>Bacteria</taxon>
        <taxon>Pseudomonadati</taxon>
        <taxon>Pseudomonadota</taxon>
        <taxon>Gammaproteobacteria</taxon>
        <taxon>Vibrionales</taxon>
        <taxon>Vibrionaceae</taxon>
        <taxon>Photobacterium</taxon>
    </lineage>
</organism>
<accession>A0ABX5H5S0</accession>
<dbReference type="InterPro" id="IPR015882">
    <property type="entry name" value="HEX_bac_N"/>
</dbReference>
<feature type="domain" description="Glycoside hydrolase family 20 catalytic" evidence="6">
    <location>
        <begin position="175"/>
        <end position="462"/>
    </location>
</feature>
<reference evidence="8 9" key="1">
    <citation type="submission" date="2018-01" db="EMBL/GenBank/DDBJ databases">
        <title>Whole genome sequencing of Histamine producing bacteria.</title>
        <authorList>
            <person name="Butler K."/>
        </authorList>
    </citation>
    <scope>NUCLEOTIDE SEQUENCE [LARGE SCALE GENOMIC DNA]</scope>
    <source>
        <strain evidence="8 9">A6-1</strain>
    </source>
</reference>
<dbReference type="InterPro" id="IPR017853">
    <property type="entry name" value="GH"/>
</dbReference>
<evidence type="ECO:0000256" key="4">
    <source>
        <dbReference type="ARBA" id="ARBA00033000"/>
    </source>
</evidence>
<dbReference type="InterPro" id="IPR015883">
    <property type="entry name" value="Glyco_hydro_20_cat"/>
</dbReference>
<feature type="chain" id="PRO_5047073295" description="N-acetyl-beta-glucosaminidase" evidence="5">
    <location>
        <begin position="26"/>
        <end position="510"/>
    </location>
</feature>
<evidence type="ECO:0000256" key="2">
    <source>
        <dbReference type="ARBA" id="ARBA00022801"/>
    </source>
</evidence>
<feature type="signal peptide" evidence="5">
    <location>
        <begin position="1"/>
        <end position="25"/>
    </location>
</feature>
<evidence type="ECO:0000259" key="6">
    <source>
        <dbReference type="Pfam" id="PF00728"/>
    </source>
</evidence>
<keyword evidence="5" id="KW-0732">Signal</keyword>
<keyword evidence="3" id="KW-0326">Glycosidase</keyword>
<dbReference type="SUPFAM" id="SSF55545">
    <property type="entry name" value="beta-N-acetylhexosaminidase-like domain"/>
    <property type="match status" value="1"/>
</dbReference>
<sequence>MHLRKKILSLSLFMSLGIYTNPLLAADISSSSLTNNKCNKIESPKVIPSFSTWQCHKGVFKLTHKSNIVVDAKYAKKLLSTSEVLQKDILDLFSKSLNVVISEKPNKGDIFLTISKQETSLSNEGYQLDIADHLTIKALHNNGVLWGTRSLLQLLQLDPAHSHIQHASVTDNPKWEHRGLLLDVGRMYLPTDFLKNMIKQLSYFKMNELQLHLNDNVIKIDEDNWLNAESGFRLESTSHPDITSQQHYTKKEYIELIQFAQSYGVKIISEIDAPAHSLAFTQAYPSLRLKGEGVSPDHLDLANPESIQLLEDLWQEYAPIFTDVHIGTDEYRHGNPEDIKSFVNHFDKFLHKLGKKEVRMWGSQASYGGAKGVKRDLLVDLWYPGYYDPKQAIDDGYDIINSQDDILYMVPFAGYYQDYLNTRWLYNHWTPNVFTGKDVAHFDVNNPHIKGGMISVWNDAFAAGTYYEPSDIQDRVEPALKTVSQKLWAAKATTTYAEFKDMMEELHPAI</sequence>
<dbReference type="EMBL" id="PYOU01000006">
    <property type="protein sequence ID" value="PSX10945.1"/>
    <property type="molecule type" value="Genomic_DNA"/>
</dbReference>
<comment type="caution">
    <text evidence="8">The sequence shown here is derived from an EMBL/GenBank/DDBJ whole genome shotgun (WGS) entry which is preliminary data.</text>
</comment>
<dbReference type="Pfam" id="PF02838">
    <property type="entry name" value="Glyco_hydro_20b"/>
    <property type="match status" value="1"/>
</dbReference>
<proteinExistence type="inferred from homology"/>
<dbReference type="SUPFAM" id="SSF51445">
    <property type="entry name" value="(Trans)glycosidases"/>
    <property type="match status" value="1"/>
</dbReference>
<evidence type="ECO:0000259" key="7">
    <source>
        <dbReference type="Pfam" id="PF02838"/>
    </source>
</evidence>
<keyword evidence="2" id="KW-0378">Hydrolase</keyword>